<dbReference type="InterPro" id="IPR007730">
    <property type="entry name" value="SPOR-like_dom"/>
</dbReference>
<comment type="caution">
    <text evidence="11">The sequence shown here is derived from an EMBL/GenBank/DDBJ whole genome shotgun (WGS) entry which is preliminary data.</text>
</comment>
<keyword evidence="6" id="KW-0961">Cell wall biogenesis/degradation</keyword>
<evidence type="ECO:0000256" key="8">
    <source>
        <dbReference type="PIRSR" id="PIRSR618044-2"/>
    </source>
</evidence>
<dbReference type="EMBL" id="WPHG01000002">
    <property type="protein sequence ID" value="MVA97910.1"/>
    <property type="molecule type" value="Genomic_DNA"/>
</dbReference>
<dbReference type="PROSITE" id="PS51724">
    <property type="entry name" value="SPOR"/>
    <property type="match status" value="1"/>
</dbReference>
<organism evidence="11 12">
    <name type="scientific">Nitratireductor arenosus</name>
    <dbReference type="NCBI Taxonomy" id="2682096"/>
    <lineage>
        <taxon>Bacteria</taxon>
        <taxon>Pseudomonadati</taxon>
        <taxon>Pseudomonadota</taxon>
        <taxon>Alphaproteobacteria</taxon>
        <taxon>Hyphomicrobiales</taxon>
        <taxon>Phyllobacteriaceae</taxon>
        <taxon>Nitratireductor</taxon>
    </lineage>
</organism>
<dbReference type="InterPro" id="IPR012338">
    <property type="entry name" value="Beta-lactam/transpept-like"/>
</dbReference>
<dbReference type="PANTHER" id="PTHR21581:SF6">
    <property type="entry name" value="TRAFFICKING PROTEIN PARTICLE COMPLEX SUBUNIT 12"/>
    <property type="match status" value="1"/>
</dbReference>
<feature type="domain" description="SPOR" evidence="10">
    <location>
        <begin position="361"/>
        <end position="445"/>
    </location>
</feature>
<dbReference type="GO" id="GO:0009252">
    <property type="term" value="P:peptidoglycan biosynthetic process"/>
    <property type="evidence" value="ECO:0007669"/>
    <property type="project" value="UniProtKB-KW"/>
</dbReference>
<dbReference type="SUPFAM" id="SSF110997">
    <property type="entry name" value="Sporulation related repeat"/>
    <property type="match status" value="1"/>
</dbReference>
<dbReference type="GO" id="GO:0071555">
    <property type="term" value="P:cell wall organization"/>
    <property type="evidence" value="ECO:0007669"/>
    <property type="project" value="UniProtKB-KW"/>
</dbReference>
<evidence type="ECO:0000256" key="1">
    <source>
        <dbReference type="ARBA" id="ARBA00007164"/>
    </source>
</evidence>
<keyword evidence="11" id="KW-0645">Protease</keyword>
<feature type="binding site" evidence="8">
    <location>
        <position position="227"/>
    </location>
    <ligand>
        <name>substrate</name>
    </ligand>
</feature>
<keyword evidence="2" id="KW-0732">Signal</keyword>
<evidence type="ECO:0000256" key="6">
    <source>
        <dbReference type="ARBA" id="ARBA00023316"/>
    </source>
</evidence>
<reference evidence="11 12" key="1">
    <citation type="submission" date="2019-12" db="EMBL/GenBank/DDBJ databases">
        <title>Nitratireductor arenosus sp. nov., Isolated from sea sand, Jeju island, South Korea.</title>
        <authorList>
            <person name="Kim W."/>
        </authorList>
    </citation>
    <scope>NUCLEOTIDE SEQUENCE [LARGE SCALE GENOMIC DNA]</scope>
    <source>
        <strain evidence="11 12">CAU 1489</strain>
    </source>
</reference>
<dbReference type="InterPro" id="IPR001967">
    <property type="entry name" value="Peptidase_S11_N"/>
</dbReference>
<evidence type="ECO:0000259" key="10">
    <source>
        <dbReference type="PROSITE" id="PS51724"/>
    </source>
</evidence>
<accession>A0A844QIW4</accession>
<feature type="active site" description="Proton acceptor" evidence="7">
    <location>
        <position position="68"/>
    </location>
</feature>
<dbReference type="Gene3D" id="3.40.710.10">
    <property type="entry name" value="DD-peptidase/beta-lactamase superfamily"/>
    <property type="match status" value="1"/>
</dbReference>
<dbReference type="InterPro" id="IPR036680">
    <property type="entry name" value="SPOR-like_sf"/>
</dbReference>
<evidence type="ECO:0000256" key="9">
    <source>
        <dbReference type="RuleBase" id="RU004016"/>
    </source>
</evidence>
<keyword evidence="12" id="KW-1185">Reference proteome</keyword>
<gene>
    <name evidence="11" type="ORF">GN330_11705</name>
</gene>
<evidence type="ECO:0000256" key="7">
    <source>
        <dbReference type="PIRSR" id="PIRSR618044-1"/>
    </source>
</evidence>
<dbReference type="AlphaFoldDB" id="A0A844QIW4"/>
<keyword evidence="11" id="KW-0121">Carboxypeptidase</keyword>
<sequence length="445" mass="47080">MVSVSVFGSSGIRSAFRTVSATLVALAVFALAPAYASKYAAIVIDANTGKTLHAANAEAARYPASLTKMMTLYMVFEALEAGKVSKSTRIPFSKHAAARPPTKLGVRAGGSISLETAIYALVTKSANDASAALAEYFGGTESGFARKMTAKARQLGMKKTTFRNASGLPDSAQKTTAHDMAILGIALREHFPKYYGYFATRSFKFGKRRMSNHNKLLGRVKGVDGIKTGYTRASGFNLVSSVNTGGRSIVAVVMGGKSGRSRDAHMAELIRKYLPKASTRDRGPLVAKRTVNPGSIAVAGMLALPKADIPTPKARPQEVVVAAYAPEPAPRPAAAIPAGTRDAATEIRNSVARVDPVKTASTTVSGWVVQVASSPNQNDALVALSQTRAMAGSILSEASPFTVPFEHEGTVYHRARFGGFTTKTAAWNACKALKRKNIECYAAQQ</sequence>
<dbReference type="PANTHER" id="PTHR21581">
    <property type="entry name" value="D-ALANYL-D-ALANINE CARBOXYPEPTIDASE"/>
    <property type="match status" value="1"/>
</dbReference>
<keyword evidence="5" id="KW-0573">Peptidoglycan synthesis</keyword>
<dbReference type="Pfam" id="PF05036">
    <property type="entry name" value="SPOR"/>
    <property type="match status" value="1"/>
</dbReference>
<name>A0A844QIW4_9HYPH</name>
<protein>
    <submittedName>
        <fullName evidence="11">D-alanyl-D-alanine carboxypeptidase</fullName>
    </submittedName>
</protein>
<comment type="similarity">
    <text evidence="1 9">Belongs to the peptidase S11 family.</text>
</comment>
<evidence type="ECO:0000256" key="2">
    <source>
        <dbReference type="ARBA" id="ARBA00022729"/>
    </source>
</evidence>
<evidence type="ECO:0000313" key="12">
    <source>
        <dbReference type="Proteomes" id="UP000463224"/>
    </source>
</evidence>
<feature type="active site" evidence="7">
    <location>
        <position position="125"/>
    </location>
</feature>
<dbReference type="GO" id="GO:0009002">
    <property type="term" value="F:serine-type D-Ala-D-Ala carboxypeptidase activity"/>
    <property type="evidence" value="ECO:0007669"/>
    <property type="project" value="InterPro"/>
</dbReference>
<keyword evidence="4" id="KW-0133">Cell shape</keyword>
<dbReference type="Proteomes" id="UP000463224">
    <property type="component" value="Unassembled WGS sequence"/>
</dbReference>
<dbReference type="Pfam" id="PF00768">
    <property type="entry name" value="Peptidase_S11"/>
    <property type="match status" value="1"/>
</dbReference>
<evidence type="ECO:0000256" key="4">
    <source>
        <dbReference type="ARBA" id="ARBA00022960"/>
    </source>
</evidence>
<dbReference type="GO" id="GO:0042834">
    <property type="term" value="F:peptidoglycan binding"/>
    <property type="evidence" value="ECO:0007669"/>
    <property type="project" value="InterPro"/>
</dbReference>
<evidence type="ECO:0000313" key="11">
    <source>
        <dbReference type="EMBL" id="MVA97910.1"/>
    </source>
</evidence>
<dbReference type="GO" id="GO:0008360">
    <property type="term" value="P:regulation of cell shape"/>
    <property type="evidence" value="ECO:0007669"/>
    <property type="project" value="UniProtKB-KW"/>
</dbReference>
<dbReference type="GO" id="GO:0006508">
    <property type="term" value="P:proteolysis"/>
    <property type="evidence" value="ECO:0007669"/>
    <property type="project" value="InterPro"/>
</dbReference>
<keyword evidence="3" id="KW-0378">Hydrolase</keyword>
<dbReference type="InterPro" id="IPR018044">
    <property type="entry name" value="Peptidase_S11"/>
</dbReference>
<dbReference type="Gene3D" id="3.30.70.1070">
    <property type="entry name" value="Sporulation related repeat"/>
    <property type="match status" value="1"/>
</dbReference>
<proteinExistence type="inferred from homology"/>
<dbReference type="PRINTS" id="PR00725">
    <property type="entry name" value="DADACBPTASE1"/>
</dbReference>
<evidence type="ECO:0000256" key="5">
    <source>
        <dbReference type="ARBA" id="ARBA00022984"/>
    </source>
</evidence>
<dbReference type="SUPFAM" id="SSF56601">
    <property type="entry name" value="beta-lactamase/transpeptidase-like"/>
    <property type="match status" value="1"/>
</dbReference>
<feature type="active site" description="Acyl-ester intermediate" evidence="7">
    <location>
        <position position="65"/>
    </location>
</feature>
<evidence type="ECO:0000256" key="3">
    <source>
        <dbReference type="ARBA" id="ARBA00022801"/>
    </source>
</evidence>